<evidence type="ECO:0000256" key="3">
    <source>
        <dbReference type="ARBA" id="ARBA00023186"/>
    </source>
</evidence>
<dbReference type="Gene3D" id="1.10.3580.10">
    <property type="entry name" value="ATP12 ATPase"/>
    <property type="match status" value="1"/>
</dbReference>
<sequence>MKRFYRDVTVAETAGAYEVRLDGKPLKTQRGAAQSVPTAGLAELLAAEWEQQGEQLDPAAFTFRDMADYALDVVAPDPAAVADKLLAFAETDTLCYRADPDEPFYRRQHAVWEPIVTACEARENIALVRVSGVVHRPQAEATLAALRARLAALDPFTLAAFDQLTALSASLVVGLAALEPYADGKALWDAANLEEIWQAEQWGKDAEAAERTARREADFLAAMQFAAAVRS</sequence>
<dbReference type="PANTHER" id="PTHR21013:SF10">
    <property type="entry name" value="ATP SYNTHASE MITOCHONDRIAL F1 COMPLEX ASSEMBLY FACTOR 2"/>
    <property type="match status" value="1"/>
</dbReference>
<dbReference type="InterPro" id="IPR011419">
    <property type="entry name" value="ATP12_ATP_synth-F1-assembly"/>
</dbReference>
<evidence type="ECO:0000313" key="4">
    <source>
        <dbReference type="EMBL" id="TMM48721.1"/>
    </source>
</evidence>
<protein>
    <submittedName>
        <fullName evidence="4">Molecular chaperone</fullName>
    </submittedName>
</protein>
<dbReference type="InterPro" id="IPR042272">
    <property type="entry name" value="ATP12_ATP_synth-F1-assembly_N"/>
</dbReference>
<name>A0A5S3P667_9SPHN</name>
<dbReference type="InterPro" id="IPR023335">
    <property type="entry name" value="ATP12_ortho_dom_sf"/>
</dbReference>
<dbReference type="AlphaFoldDB" id="A0A5S3P667"/>
<dbReference type="PANTHER" id="PTHR21013">
    <property type="entry name" value="ATP SYNTHASE MITOCHONDRIAL F1 COMPLEX ASSEMBLY FACTOR 2/ATP12 PROTEIN, MITOCHONDRIAL PRECURSOR"/>
    <property type="match status" value="1"/>
</dbReference>
<organism evidence="4 5">
    <name type="scientific">Qipengyuania marisflavi</name>
    <dbReference type="NCBI Taxonomy" id="2486356"/>
    <lineage>
        <taxon>Bacteria</taxon>
        <taxon>Pseudomonadati</taxon>
        <taxon>Pseudomonadota</taxon>
        <taxon>Alphaproteobacteria</taxon>
        <taxon>Sphingomonadales</taxon>
        <taxon>Erythrobacteraceae</taxon>
        <taxon>Qipengyuania</taxon>
    </lineage>
</organism>
<dbReference type="RefSeq" id="WP_138616520.1">
    <property type="nucleotide sequence ID" value="NZ_VCAO01000002.1"/>
</dbReference>
<gene>
    <name evidence="4" type="ORF">FEV51_04810</name>
</gene>
<keyword evidence="2" id="KW-0809">Transit peptide</keyword>
<accession>A0A5S3P667</accession>
<evidence type="ECO:0000256" key="2">
    <source>
        <dbReference type="ARBA" id="ARBA00022946"/>
    </source>
</evidence>
<dbReference type="Proteomes" id="UP000309668">
    <property type="component" value="Unassembled WGS sequence"/>
</dbReference>
<keyword evidence="5" id="KW-1185">Reference proteome</keyword>
<comment type="caution">
    <text evidence="4">The sequence shown here is derived from an EMBL/GenBank/DDBJ whole genome shotgun (WGS) entry which is preliminary data.</text>
</comment>
<dbReference type="Pfam" id="PF07542">
    <property type="entry name" value="ATP12"/>
    <property type="match status" value="1"/>
</dbReference>
<reference evidence="4 5" key="1">
    <citation type="submission" date="2019-05" db="EMBL/GenBank/DDBJ databases">
        <title>Erythrobacter marisflavi sp. nov., isolated from isolated from water of an estuary environment.</title>
        <authorList>
            <person name="Yoon J.-H."/>
        </authorList>
    </citation>
    <scope>NUCLEOTIDE SEQUENCE [LARGE SCALE GENOMIC DNA]</scope>
    <source>
        <strain evidence="4 5">KEM-5</strain>
    </source>
</reference>
<proteinExistence type="inferred from homology"/>
<evidence type="ECO:0000256" key="1">
    <source>
        <dbReference type="ARBA" id="ARBA00008231"/>
    </source>
</evidence>
<comment type="similarity">
    <text evidence="1">Belongs to the ATP12 family.</text>
</comment>
<dbReference type="EMBL" id="VCAO01000002">
    <property type="protein sequence ID" value="TMM48721.1"/>
    <property type="molecule type" value="Genomic_DNA"/>
</dbReference>
<dbReference type="GO" id="GO:0043461">
    <property type="term" value="P:proton-transporting ATP synthase complex assembly"/>
    <property type="evidence" value="ECO:0007669"/>
    <property type="project" value="InterPro"/>
</dbReference>
<evidence type="ECO:0000313" key="5">
    <source>
        <dbReference type="Proteomes" id="UP000309668"/>
    </source>
</evidence>
<dbReference type="SUPFAM" id="SSF160909">
    <property type="entry name" value="ATP12-like"/>
    <property type="match status" value="1"/>
</dbReference>
<dbReference type="OrthoDB" id="9797825at2"/>
<keyword evidence="3" id="KW-0143">Chaperone</keyword>
<dbReference type="Gene3D" id="3.30.2180.10">
    <property type="entry name" value="ATP12-like"/>
    <property type="match status" value="1"/>
</dbReference>